<dbReference type="PATRIC" id="fig|1225564.3.peg.6912"/>
<accession>A0A0H1R5A6</accession>
<name>A0A0H1R5A6_9HYPH</name>
<dbReference type="OrthoDB" id="8450147at2"/>
<gene>
    <name evidence="1" type="ORF">AA309_26600</name>
</gene>
<evidence type="ECO:0000313" key="1">
    <source>
        <dbReference type="EMBL" id="KLK90303.1"/>
    </source>
</evidence>
<dbReference type="AlphaFoldDB" id="A0A0H1R5A6"/>
<sequence>MTRKLWSLNGLATELGRDRRTVAKALEAVPADGVLGGHKAWYLKTALDRLKAVTVEEALFDDETGRITKDEADRRRAVALAIIAEVDADEALNRVILREGAEADMAAFCIALKTSLTNAAAKIAGRAAIISSAPEIQELCEAELNRAFDVAQAELVTRWTREDSTAEAAVAP</sequence>
<comment type="caution">
    <text evidence="1">The sequence shown here is derived from an EMBL/GenBank/DDBJ whole genome shotgun (WGS) entry which is preliminary data.</text>
</comment>
<evidence type="ECO:0000313" key="2">
    <source>
        <dbReference type="Proteomes" id="UP000035489"/>
    </source>
</evidence>
<dbReference type="RefSeq" id="WP_047192045.1">
    <property type="nucleotide sequence ID" value="NZ_LCYG01000089.1"/>
</dbReference>
<dbReference type="Proteomes" id="UP000035489">
    <property type="component" value="Unassembled WGS sequence"/>
</dbReference>
<organism evidence="1 2">
    <name type="scientific">Microvirga vignae</name>
    <dbReference type="NCBI Taxonomy" id="1225564"/>
    <lineage>
        <taxon>Bacteria</taxon>
        <taxon>Pseudomonadati</taxon>
        <taxon>Pseudomonadota</taxon>
        <taxon>Alphaproteobacteria</taxon>
        <taxon>Hyphomicrobiales</taxon>
        <taxon>Methylobacteriaceae</taxon>
        <taxon>Microvirga</taxon>
    </lineage>
</organism>
<protein>
    <submittedName>
        <fullName evidence="1">Uncharacterized protein</fullName>
    </submittedName>
</protein>
<dbReference type="EMBL" id="LCYG01000089">
    <property type="protein sequence ID" value="KLK90303.1"/>
    <property type="molecule type" value="Genomic_DNA"/>
</dbReference>
<reference evidence="1 2" key="1">
    <citation type="submission" date="2015-05" db="EMBL/GenBank/DDBJ databases">
        <title>Draft genome sequence of Microvirga vignae strain BR3299, a novel nitrogen fixing bacteria isolated from Brazil semi-aired region.</title>
        <authorList>
            <person name="Zilli J.E."/>
            <person name="Passos S.R."/>
            <person name="Leite J."/>
            <person name="Baldani J.I."/>
            <person name="Xavier G.R."/>
            <person name="Rumjaneck N.G."/>
            <person name="Simoes-Araujo J.L."/>
        </authorList>
    </citation>
    <scope>NUCLEOTIDE SEQUENCE [LARGE SCALE GENOMIC DNA]</scope>
    <source>
        <strain evidence="1 2">BR3299</strain>
    </source>
</reference>
<keyword evidence="2" id="KW-1185">Reference proteome</keyword>
<proteinExistence type="predicted"/>